<feature type="region of interest" description="Disordered" evidence="1">
    <location>
        <begin position="1"/>
        <end position="20"/>
    </location>
</feature>
<dbReference type="AlphaFoldDB" id="A0AAE0TGQ2"/>
<proteinExistence type="predicted"/>
<protein>
    <submittedName>
        <fullName evidence="2">Uncharacterized protein</fullName>
    </submittedName>
</protein>
<dbReference type="EMBL" id="JAEAOA010001908">
    <property type="protein sequence ID" value="KAK3610087.1"/>
    <property type="molecule type" value="Genomic_DNA"/>
</dbReference>
<reference evidence="2" key="3">
    <citation type="submission" date="2023-05" db="EMBL/GenBank/DDBJ databases">
        <authorList>
            <person name="Smith C.H."/>
        </authorList>
    </citation>
    <scope>NUCLEOTIDE SEQUENCE</scope>
    <source>
        <strain evidence="2">CHS0354</strain>
        <tissue evidence="2">Mantle</tissue>
    </source>
</reference>
<reference evidence="2" key="1">
    <citation type="journal article" date="2021" name="Genome Biol. Evol.">
        <title>A High-Quality Reference Genome for a Parasitic Bivalve with Doubly Uniparental Inheritance (Bivalvia: Unionida).</title>
        <authorList>
            <person name="Smith C.H."/>
        </authorList>
    </citation>
    <scope>NUCLEOTIDE SEQUENCE</scope>
    <source>
        <strain evidence="2">CHS0354</strain>
    </source>
</reference>
<reference evidence="2" key="2">
    <citation type="journal article" date="2021" name="Genome Biol. Evol.">
        <title>Developing a high-quality reference genome for a parasitic bivalve with doubly uniparental inheritance (Bivalvia: Unionida).</title>
        <authorList>
            <person name="Smith C.H."/>
        </authorList>
    </citation>
    <scope>NUCLEOTIDE SEQUENCE</scope>
    <source>
        <strain evidence="2">CHS0354</strain>
        <tissue evidence="2">Mantle</tissue>
    </source>
</reference>
<dbReference type="Proteomes" id="UP001195483">
    <property type="component" value="Unassembled WGS sequence"/>
</dbReference>
<organism evidence="2 3">
    <name type="scientific">Potamilus streckersoni</name>
    <dbReference type="NCBI Taxonomy" id="2493646"/>
    <lineage>
        <taxon>Eukaryota</taxon>
        <taxon>Metazoa</taxon>
        <taxon>Spiralia</taxon>
        <taxon>Lophotrochozoa</taxon>
        <taxon>Mollusca</taxon>
        <taxon>Bivalvia</taxon>
        <taxon>Autobranchia</taxon>
        <taxon>Heteroconchia</taxon>
        <taxon>Palaeoheterodonta</taxon>
        <taxon>Unionida</taxon>
        <taxon>Unionoidea</taxon>
        <taxon>Unionidae</taxon>
        <taxon>Ambleminae</taxon>
        <taxon>Lampsilini</taxon>
        <taxon>Potamilus</taxon>
    </lineage>
</organism>
<gene>
    <name evidence="2" type="ORF">CHS0354_032177</name>
</gene>
<evidence type="ECO:0000256" key="1">
    <source>
        <dbReference type="SAM" id="MobiDB-lite"/>
    </source>
</evidence>
<feature type="compositionally biased region" description="Polar residues" evidence="1">
    <location>
        <begin position="34"/>
        <end position="52"/>
    </location>
</feature>
<sequence length="246" mass="27630">MADGSNDGSELDESGIALKIDVGIKPDEEVGIIQKNNTGNSTEENEILQKNNETNKLEENDILQKMEKSDFSPEDEAKGMTPEKNVRSKTEEYVILHENNKGNKFKEKKIARKIETMDIIHKGEAAEVNNVGSKCTGYVILQHNNQENTLDEKEILQENKIVSKIIEGASLLSVQKLDKNQPFCSFLETSTRKKDNMSTISHRLFPVAHGSPLNVVVFLVLNSDFSSRQVYYINMVEVVLPSVPLH</sequence>
<evidence type="ECO:0000313" key="2">
    <source>
        <dbReference type="EMBL" id="KAK3610087.1"/>
    </source>
</evidence>
<name>A0AAE0TGQ2_9BIVA</name>
<feature type="compositionally biased region" description="Basic and acidic residues" evidence="1">
    <location>
        <begin position="53"/>
        <end position="78"/>
    </location>
</feature>
<evidence type="ECO:0000313" key="3">
    <source>
        <dbReference type="Proteomes" id="UP001195483"/>
    </source>
</evidence>
<accession>A0AAE0TGQ2</accession>
<comment type="caution">
    <text evidence="2">The sequence shown here is derived from an EMBL/GenBank/DDBJ whole genome shotgun (WGS) entry which is preliminary data.</text>
</comment>
<keyword evidence="3" id="KW-1185">Reference proteome</keyword>
<feature type="region of interest" description="Disordered" evidence="1">
    <location>
        <begin position="33"/>
        <end position="88"/>
    </location>
</feature>